<evidence type="ECO:0000256" key="4">
    <source>
        <dbReference type="SAM" id="MobiDB-lite"/>
    </source>
</evidence>
<dbReference type="GO" id="GO:0006310">
    <property type="term" value="P:DNA recombination"/>
    <property type="evidence" value="ECO:0007669"/>
    <property type="project" value="UniProtKB-KW"/>
</dbReference>
<keyword evidence="7" id="KW-1185">Reference proteome</keyword>
<dbReference type="PANTHER" id="PTHR35528">
    <property type="entry name" value="BLL1675 PROTEIN"/>
    <property type="match status" value="1"/>
</dbReference>
<dbReference type="AlphaFoldDB" id="A0A1H4FQQ9"/>
<sequence length="208" mass="24146">MLPPLKGFRFPRELVAYAVWAYHRFALSTADVEDLLAERGVTVSREAIRLWVNRFGTQFASCIRRDRPGAADNWHIDEVVVAINGVNHWLWRAVDANGDVLDILVQPRRNAKAAKRFLKRLIARFGEPRVVTDKLRSYIKPIRDLTPDADHRAHKGLNNRIEGSHRPTRKREKIIGRFKSPRQAQRFLAAHDQINVVFRPRRYRLSAT</sequence>
<organism evidence="6 7">
    <name type="scientific">Rubrimonas cliftonensis</name>
    <dbReference type="NCBI Taxonomy" id="89524"/>
    <lineage>
        <taxon>Bacteria</taxon>
        <taxon>Pseudomonadati</taxon>
        <taxon>Pseudomonadota</taxon>
        <taxon>Alphaproteobacteria</taxon>
        <taxon>Rhodobacterales</taxon>
        <taxon>Paracoccaceae</taxon>
        <taxon>Rubrimonas</taxon>
    </lineage>
</organism>
<dbReference type="GO" id="GO:0003677">
    <property type="term" value="F:DNA binding"/>
    <property type="evidence" value="ECO:0007669"/>
    <property type="project" value="UniProtKB-KW"/>
</dbReference>
<dbReference type="GO" id="GO:0032196">
    <property type="term" value="P:transposition"/>
    <property type="evidence" value="ECO:0007669"/>
    <property type="project" value="UniProtKB-KW"/>
</dbReference>
<gene>
    <name evidence="6" type="ORF">SAMN05444370_1268</name>
</gene>
<protein>
    <submittedName>
        <fullName evidence="6">Putative transposase</fullName>
    </submittedName>
</protein>
<evidence type="ECO:0000313" key="6">
    <source>
        <dbReference type="EMBL" id="SEA99018.1"/>
    </source>
</evidence>
<dbReference type="InterPro" id="IPR032874">
    <property type="entry name" value="DDE_dom"/>
</dbReference>
<dbReference type="EMBL" id="FNQM01000026">
    <property type="protein sequence ID" value="SEA99018.1"/>
    <property type="molecule type" value="Genomic_DNA"/>
</dbReference>
<dbReference type="InterPro" id="IPR052183">
    <property type="entry name" value="IS_Transposase"/>
</dbReference>
<accession>A0A1H4FQQ9</accession>
<feature type="domain" description="DDE" evidence="5">
    <location>
        <begin position="73"/>
        <end position="198"/>
    </location>
</feature>
<dbReference type="Proteomes" id="UP000198703">
    <property type="component" value="Unassembled WGS sequence"/>
</dbReference>
<feature type="region of interest" description="Disordered" evidence="4">
    <location>
        <begin position="149"/>
        <end position="168"/>
    </location>
</feature>
<evidence type="ECO:0000313" key="7">
    <source>
        <dbReference type="Proteomes" id="UP000198703"/>
    </source>
</evidence>
<evidence type="ECO:0000256" key="1">
    <source>
        <dbReference type="ARBA" id="ARBA00022578"/>
    </source>
</evidence>
<keyword evidence="3" id="KW-0233">DNA recombination</keyword>
<dbReference type="Pfam" id="PF13610">
    <property type="entry name" value="DDE_Tnp_IS240"/>
    <property type="match status" value="1"/>
</dbReference>
<reference evidence="6 7" key="1">
    <citation type="submission" date="2016-10" db="EMBL/GenBank/DDBJ databases">
        <authorList>
            <person name="de Groot N.N."/>
        </authorList>
    </citation>
    <scope>NUCLEOTIDE SEQUENCE [LARGE SCALE GENOMIC DNA]</scope>
    <source>
        <strain evidence="6 7">DSM 15345</strain>
    </source>
</reference>
<keyword evidence="2" id="KW-0238">DNA-binding</keyword>
<dbReference type="InterPro" id="IPR047930">
    <property type="entry name" value="Transpos_IS6"/>
</dbReference>
<evidence type="ECO:0000259" key="5">
    <source>
        <dbReference type="Pfam" id="PF13610"/>
    </source>
</evidence>
<proteinExistence type="predicted"/>
<keyword evidence="1" id="KW-0815">Transposition</keyword>
<dbReference type="STRING" id="89524.SAMN05444370_1268"/>
<dbReference type="NCBIfam" id="NF033587">
    <property type="entry name" value="transpos_IS6"/>
    <property type="match status" value="1"/>
</dbReference>
<name>A0A1H4FQQ9_9RHOB</name>
<dbReference type="PANTHER" id="PTHR35528:SF3">
    <property type="entry name" value="BLL1675 PROTEIN"/>
    <property type="match status" value="1"/>
</dbReference>
<evidence type="ECO:0000256" key="2">
    <source>
        <dbReference type="ARBA" id="ARBA00023125"/>
    </source>
</evidence>
<evidence type="ECO:0000256" key="3">
    <source>
        <dbReference type="ARBA" id="ARBA00023172"/>
    </source>
</evidence>